<keyword evidence="1" id="KW-0472">Membrane</keyword>
<keyword evidence="3" id="KW-1185">Reference proteome</keyword>
<comment type="caution">
    <text evidence="2">The sequence shown here is derived from an EMBL/GenBank/DDBJ whole genome shotgun (WGS) entry which is preliminary data.</text>
</comment>
<dbReference type="EMBL" id="BAAALF010000077">
    <property type="protein sequence ID" value="GAA1246856.1"/>
    <property type="molecule type" value="Genomic_DNA"/>
</dbReference>
<keyword evidence="1" id="KW-0812">Transmembrane</keyword>
<protein>
    <submittedName>
        <fullName evidence="2">Uncharacterized protein</fullName>
    </submittedName>
</protein>
<evidence type="ECO:0000313" key="3">
    <source>
        <dbReference type="Proteomes" id="UP001500037"/>
    </source>
</evidence>
<gene>
    <name evidence="2" type="ORF">GCM10009665_42270</name>
</gene>
<accession>A0ABN1WFQ8</accession>
<sequence>MTARPRRPTAGRTLFLGYAVLLVVFGVWTTVQPWSDPLGGSGEVPAVVFAVASAPAALPLVATGVGGTLSDPAFNVLVVLVALAEVAVLRWVLRLRTSKRRAAD</sequence>
<feature type="transmembrane region" description="Helical" evidence="1">
    <location>
        <begin position="12"/>
        <end position="31"/>
    </location>
</feature>
<evidence type="ECO:0000313" key="2">
    <source>
        <dbReference type="EMBL" id="GAA1246856.1"/>
    </source>
</evidence>
<evidence type="ECO:0000256" key="1">
    <source>
        <dbReference type="SAM" id="Phobius"/>
    </source>
</evidence>
<keyword evidence="1" id="KW-1133">Transmembrane helix</keyword>
<organism evidence="2 3">
    <name type="scientific">Kitasatospora nipponensis</name>
    <dbReference type="NCBI Taxonomy" id="258049"/>
    <lineage>
        <taxon>Bacteria</taxon>
        <taxon>Bacillati</taxon>
        <taxon>Actinomycetota</taxon>
        <taxon>Actinomycetes</taxon>
        <taxon>Kitasatosporales</taxon>
        <taxon>Streptomycetaceae</taxon>
        <taxon>Kitasatospora</taxon>
    </lineage>
</organism>
<dbReference type="Proteomes" id="UP001500037">
    <property type="component" value="Unassembled WGS sequence"/>
</dbReference>
<name>A0ABN1WFQ8_9ACTN</name>
<reference evidence="2 3" key="1">
    <citation type="journal article" date="2019" name="Int. J. Syst. Evol. Microbiol.">
        <title>The Global Catalogue of Microorganisms (GCM) 10K type strain sequencing project: providing services to taxonomists for standard genome sequencing and annotation.</title>
        <authorList>
            <consortium name="The Broad Institute Genomics Platform"/>
            <consortium name="The Broad Institute Genome Sequencing Center for Infectious Disease"/>
            <person name="Wu L."/>
            <person name="Ma J."/>
        </authorList>
    </citation>
    <scope>NUCLEOTIDE SEQUENCE [LARGE SCALE GENOMIC DNA]</scope>
    <source>
        <strain evidence="2 3">JCM 13004</strain>
    </source>
</reference>
<feature type="transmembrane region" description="Helical" evidence="1">
    <location>
        <begin position="73"/>
        <end position="93"/>
    </location>
</feature>
<proteinExistence type="predicted"/>
<dbReference type="RefSeq" id="WP_344443407.1">
    <property type="nucleotide sequence ID" value="NZ_BAAALF010000077.1"/>
</dbReference>